<reference evidence="1 2" key="1">
    <citation type="submission" date="2018-01" db="EMBL/GenBank/DDBJ databases">
        <title>Genome sequence of the PGP bacterium Paenibacillus illinoisensis E3.</title>
        <authorList>
            <person name="Rolli E."/>
            <person name="Marasco R."/>
            <person name="Bessem C."/>
            <person name="Michoud G."/>
            <person name="Gaiarsa S."/>
            <person name="Borin S."/>
            <person name="Daffonchio D."/>
        </authorList>
    </citation>
    <scope>NUCLEOTIDE SEQUENCE [LARGE SCALE GENOMIC DNA]</scope>
    <source>
        <strain evidence="1 2">E3</strain>
    </source>
</reference>
<organism evidence="1 2">
    <name type="scientific">Paenibacillus illinoisensis</name>
    <dbReference type="NCBI Taxonomy" id="59845"/>
    <lineage>
        <taxon>Bacteria</taxon>
        <taxon>Bacillati</taxon>
        <taxon>Bacillota</taxon>
        <taxon>Bacilli</taxon>
        <taxon>Bacillales</taxon>
        <taxon>Paenibacillaceae</taxon>
        <taxon>Paenibacillus</taxon>
    </lineage>
</organism>
<dbReference type="Proteomes" id="UP000247459">
    <property type="component" value="Unassembled WGS sequence"/>
</dbReference>
<gene>
    <name evidence="1" type="ORF">PIL02S_05593</name>
</gene>
<dbReference type="CDD" id="cd09999">
    <property type="entry name" value="Arginase-like_1"/>
    <property type="match status" value="1"/>
</dbReference>
<dbReference type="Gene3D" id="3.40.800.10">
    <property type="entry name" value="Ureohydrolase domain"/>
    <property type="match status" value="1"/>
</dbReference>
<evidence type="ECO:0000313" key="2">
    <source>
        <dbReference type="Proteomes" id="UP000247459"/>
    </source>
</evidence>
<comment type="caution">
    <text evidence="1">The sequence shown here is derived from an EMBL/GenBank/DDBJ whole genome shotgun (WGS) entry which is preliminary data.</text>
</comment>
<dbReference type="AlphaFoldDB" id="A0A2W0C1K5"/>
<proteinExistence type="predicted"/>
<protein>
    <submittedName>
        <fullName evidence="1">Arginase</fullName>
        <ecNumber evidence="1">3.5.3.1</ecNumber>
    </submittedName>
</protein>
<dbReference type="GO" id="GO:0004053">
    <property type="term" value="F:arginase activity"/>
    <property type="evidence" value="ECO:0007669"/>
    <property type="project" value="UniProtKB-EC"/>
</dbReference>
<dbReference type="EC" id="3.5.3.1" evidence="1"/>
<keyword evidence="1" id="KW-0378">Hydrolase</keyword>
<accession>A0A2W0C1K5</accession>
<dbReference type="InterPro" id="IPR023696">
    <property type="entry name" value="Ureohydrolase_dom_sf"/>
</dbReference>
<name>A0A2W0C1K5_9BACL</name>
<evidence type="ECO:0000313" key="1">
    <source>
        <dbReference type="EMBL" id="PYY26203.1"/>
    </source>
</evidence>
<sequence length="157" mass="17808">MKVPLKPENIFMARLAVPTEQEMEVISEAFERMGVYAEESDREVIQRLGIKTAGTEELSSSTEVIKKWIRESGIKHLAIHVDLDVLDPKTFRSLIFANPDEPYVFSPAGTMQLPQLLHLLKELSEETEVVGLGITEHMPWDAIHMRDLLSEIPILNT</sequence>
<dbReference type="SUPFAM" id="SSF52768">
    <property type="entry name" value="Arginase/deacetylase"/>
    <property type="match status" value="1"/>
</dbReference>
<dbReference type="EMBL" id="PRLG01000029">
    <property type="protein sequence ID" value="PYY26203.1"/>
    <property type="molecule type" value="Genomic_DNA"/>
</dbReference>